<dbReference type="EMBL" id="DF237361">
    <property type="protein sequence ID" value="GAQ88252.1"/>
    <property type="molecule type" value="Genomic_DNA"/>
</dbReference>
<evidence type="ECO:0000256" key="1">
    <source>
        <dbReference type="ARBA" id="ARBA00022723"/>
    </source>
</evidence>
<keyword evidence="5" id="KW-1185">Reference proteome</keyword>
<proteinExistence type="inferred from homology"/>
<organism evidence="4 5">
    <name type="scientific">Klebsormidium nitens</name>
    <name type="common">Green alga</name>
    <name type="synonym">Ulothrix nitens</name>
    <dbReference type="NCBI Taxonomy" id="105231"/>
    <lineage>
        <taxon>Eukaryota</taxon>
        <taxon>Viridiplantae</taxon>
        <taxon>Streptophyta</taxon>
        <taxon>Klebsormidiophyceae</taxon>
        <taxon>Klebsormidiales</taxon>
        <taxon>Klebsormidiaceae</taxon>
        <taxon>Klebsormidium</taxon>
    </lineage>
</organism>
<dbReference type="AlphaFoldDB" id="A0A1Y1IE62"/>
<dbReference type="Proteomes" id="UP000054558">
    <property type="component" value="Unassembled WGS sequence"/>
</dbReference>
<evidence type="ECO:0000256" key="2">
    <source>
        <dbReference type="ARBA" id="ARBA00022801"/>
    </source>
</evidence>
<dbReference type="Gene3D" id="1.10.150.240">
    <property type="entry name" value="Putative phosphatase, domain 2"/>
    <property type="match status" value="1"/>
</dbReference>
<dbReference type="SFLD" id="SFLDG01129">
    <property type="entry name" value="C1.5:_HAD__Beta-PGM__Phosphata"/>
    <property type="match status" value="1"/>
</dbReference>
<dbReference type="Gene3D" id="3.40.50.1000">
    <property type="entry name" value="HAD superfamily/HAD-like"/>
    <property type="match status" value="1"/>
</dbReference>
<evidence type="ECO:0000256" key="3">
    <source>
        <dbReference type="ARBA" id="ARBA00061496"/>
    </source>
</evidence>
<dbReference type="InterPro" id="IPR036412">
    <property type="entry name" value="HAD-like_sf"/>
</dbReference>
<dbReference type="InterPro" id="IPR023198">
    <property type="entry name" value="PGP-like_dom2"/>
</dbReference>
<keyword evidence="1" id="KW-0479">Metal-binding</keyword>
<accession>A0A1Y1IE62</accession>
<evidence type="ECO:0000313" key="5">
    <source>
        <dbReference type="Proteomes" id="UP000054558"/>
    </source>
</evidence>
<gene>
    <name evidence="4" type="ORF">KFL_004120200</name>
</gene>
<dbReference type="SFLD" id="SFLDS00003">
    <property type="entry name" value="Haloacid_Dehalogenase"/>
    <property type="match status" value="1"/>
</dbReference>
<dbReference type="SUPFAM" id="SSF56784">
    <property type="entry name" value="HAD-like"/>
    <property type="match status" value="1"/>
</dbReference>
<reference evidence="4 5" key="1">
    <citation type="journal article" date="2014" name="Nat. Commun.">
        <title>Klebsormidium flaccidum genome reveals primary factors for plant terrestrial adaptation.</title>
        <authorList>
            <person name="Hori K."/>
            <person name="Maruyama F."/>
            <person name="Fujisawa T."/>
            <person name="Togashi T."/>
            <person name="Yamamoto N."/>
            <person name="Seo M."/>
            <person name="Sato S."/>
            <person name="Yamada T."/>
            <person name="Mori H."/>
            <person name="Tajima N."/>
            <person name="Moriyama T."/>
            <person name="Ikeuchi M."/>
            <person name="Watanabe M."/>
            <person name="Wada H."/>
            <person name="Kobayashi K."/>
            <person name="Saito M."/>
            <person name="Masuda T."/>
            <person name="Sasaki-Sekimoto Y."/>
            <person name="Mashiguchi K."/>
            <person name="Awai K."/>
            <person name="Shimojima M."/>
            <person name="Masuda S."/>
            <person name="Iwai M."/>
            <person name="Nobusawa T."/>
            <person name="Narise T."/>
            <person name="Kondo S."/>
            <person name="Saito H."/>
            <person name="Sato R."/>
            <person name="Murakawa M."/>
            <person name="Ihara Y."/>
            <person name="Oshima-Yamada Y."/>
            <person name="Ohtaka K."/>
            <person name="Satoh M."/>
            <person name="Sonobe K."/>
            <person name="Ishii M."/>
            <person name="Ohtani R."/>
            <person name="Kanamori-Sato M."/>
            <person name="Honoki R."/>
            <person name="Miyazaki D."/>
            <person name="Mochizuki H."/>
            <person name="Umetsu J."/>
            <person name="Higashi K."/>
            <person name="Shibata D."/>
            <person name="Kamiya Y."/>
            <person name="Sato N."/>
            <person name="Nakamura Y."/>
            <person name="Tabata S."/>
            <person name="Ida S."/>
            <person name="Kurokawa K."/>
            <person name="Ohta H."/>
        </authorList>
    </citation>
    <scope>NUCLEOTIDE SEQUENCE [LARGE SCALE GENOMIC DNA]</scope>
    <source>
        <strain evidence="4 5">NIES-2285</strain>
    </source>
</reference>
<dbReference type="CDD" id="cd07528">
    <property type="entry name" value="HAD_CbbY-like"/>
    <property type="match status" value="1"/>
</dbReference>
<sequence>MPAALLFDCDGVLVDTERDGHRIAFNETFKEKGLQEDWDVQTYGKLLEIGGGKERMTHHFNEVGWPSQIPSDEQGRKDFVAGTHKRKTEIFMKMVESGAMPLRPGVARLVDEAFAAGVPVAVCSTSNEKAVSAIVRVMLGEERAAKIRIFAGDVVPKKKPNPAIYNLAAKELNVDPTRCVVVEDSFIGLSAAKAAGMTCVVTKSVYTQAEDFTKADAVYESIGDTPSENFGLQDLAKLCSRALA</sequence>
<dbReference type="InterPro" id="IPR023214">
    <property type="entry name" value="HAD_sf"/>
</dbReference>
<keyword evidence="2 4" id="KW-0378">Hydrolase</keyword>
<dbReference type="SFLD" id="SFLDF00035">
    <property type="entry name" value="phosphoglycolate_phosphatase"/>
    <property type="match status" value="1"/>
</dbReference>
<dbReference type="FunFam" id="3.40.50.1000:FF:000036">
    <property type="entry name" value="HAD family hydrolase"/>
    <property type="match status" value="1"/>
</dbReference>
<dbReference type="OMA" id="RFDLTFC"/>
<dbReference type="Pfam" id="PF00702">
    <property type="entry name" value="Hydrolase"/>
    <property type="match status" value="1"/>
</dbReference>
<dbReference type="NCBIfam" id="TIGR01509">
    <property type="entry name" value="HAD-SF-IA-v3"/>
    <property type="match status" value="1"/>
</dbReference>
<name>A0A1Y1IE62_KLENI</name>
<dbReference type="GO" id="GO:0046872">
    <property type="term" value="F:metal ion binding"/>
    <property type="evidence" value="ECO:0007669"/>
    <property type="project" value="UniProtKB-KW"/>
</dbReference>
<evidence type="ECO:0000313" key="4">
    <source>
        <dbReference type="EMBL" id="GAQ88252.1"/>
    </source>
</evidence>
<dbReference type="STRING" id="105231.A0A1Y1IE62"/>
<protein>
    <submittedName>
        <fullName evidence="4">Haloacid dehalogenase-like hydrolase (HAD) superfamily protein</fullName>
    </submittedName>
</protein>
<dbReference type="InterPro" id="IPR006439">
    <property type="entry name" value="HAD-SF_hydro_IA"/>
</dbReference>
<dbReference type="SFLD" id="SFLDG01135">
    <property type="entry name" value="C1.5.6:_HAD__Beta-PGM__Phospha"/>
    <property type="match status" value="1"/>
</dbReference>
<comment type="similarity">
    <text evidence="3">Belongs to the HAD-like hydrolase superfamily. DOG/GPP family.</text>
</comment>
<dbReference type="OrthoDB" id="40579at2759"/>
<dbReference type="GO" id="GO:0016787">
    <property type="term" value="F:hydrolase activity"/>
    <property type="evidence" value="ECO:0007669"/>
    <property type="project" value="UniProtKB-KW"/>
</dbReference>
<dbReference type="PANTHER" id="PTHR42896">
    <property type="entry name" value="XYLULOSE-1,5-BISPHOSPHATE (XUBP) PHOSPHATASE"/>
    <property type="match status" value="1"/>
</dbReference>
<dbReference type="InterPro" id="IPR044999">
    <property type="entry name" value="CbbY-like"/>
</dbReference>
<dbReference type="PANTHER" id="PTHR42896:SF2">
    <property type="entry name" value="CBBY-LIKE PROTEIN"/>
    <property type="match status" value="1"/>
</dbReference>